<evidence type="ECO:0000256" key="1">
    <source>
        <dbReference type="SAM" id="Phobius"/>
    </source>
</evidence>
<dbReference type="Proteomes" id="UP000185696">
    <property type="component" value="Unassembled WGS sequence"/>
</dbReference>
<name>A0A7Z0WKU7_9PSEU</name>
<reference evidence="2 3" key="1">
    <citation type="submission" date="2016-12" db="EMBL/GenBank/DDBJ databases">
        <title>The draft genome sequence of Actinophytocola xinjiangensis.</title>
        <authorList>
            <person name="Wang W."/>
            <person name="Yuan L."/>
        </authorList>
    </citation>
    <scope>NUCLEOTIDE SEQUENCE [LARGE SCALE GENOMIC DNA]</scope>
    <source>
        <strain evidence="2 3">CGMCC 4.4663</strain>
    </source>
</reference>
<dbReference type="AlphaFoldDB" id="A0A7Z0WKU7"/>
<dbReference type="OrthoDB" id="569023at2"/>
<dbReference type="EMBL" id="MSIF01000008">
    <property type="protein sequence ID" value="OLF09709.1"/>
    <property type="molecule type" value="Genomic_DNA"/>
</dbReference>
<keyword evidence="1" id="KW-1133">Transmembrane helix</keyword>
<sequence length="451" mass="48136">MSTVAEEPGRWSSTPTRLRLSLAVGLVAAAAVAALTSLLMARVQDQVRTIGESAAPRAAIASDLYFALSDLDAQVARLILIGNAETQAGNRIDALTTYGRRSRQIDADLERLLTTEGATARDREVVTGLLNDLAVYRQWTWQAMTIVWQTSDGPAHAPPPTALGYYSQATNVVHHDLLPGAQRLRDASQANLERAYAAQRTTGVWGIVAVSVLGGVLAVFLIVTQVWLTRLFRRRLNPALLASAVLTIGLVASAAAVFAVGTSRLTAVQRDSLGPYLALSKAQAISYDAAADTSRYLLSERLPSYRQDFTRKSDCLLGGGACGPDGDQLAGGLATLAGGPGVAPADAEQVASRWEGYVSTHERVLDLADSGRPVEAIDALTGISRGDAAFDFHYYDTAISRIAEDRRQSSDAAFVNVRGLLAGWTVVPVVLMGIVLVLVPLGVWPRLSEYR</sequence>
<proteinExistence type="predicted"/>
<evidence type="ECO:0000313" key="3">
    <source>
        <dbReference type="Proteomes" id="UP000185696"/>
    </source>
</evidence>
<feature type="transmembrane region" description="Helical" evidence="1">
    <location>
        <begin position="240"/>
        <end position="260"/>
    </location>
</feature>
<feature type="transmembrane region" description="Helical" evidence="1">
    <location>
        <begin position="20"/>
        <end position="41"/>
    </location>
</feature>
<keyword evidence="1" id="KW-0472">Membrane</keyword>
<accession>A0A7Z0WKU7</accession>
<keyword evidence="1" id="KW-0812">Transmembrane</keyword>
<feature type="transmembrane region" description="Helical" evidence="1">
    <location>
        <begin position="420"/>
        <end position="444"/>
    </location>
</feature>
<gene>
    <name evidence="2" type="ORF">BLA60_18135</name>
</gene>
<organism evidence="2 3">
    <name type="scientific">Actinophytocola xinjiangensis</name>
    <dbReference type="NCBI Taxonomy" id="485602"/>
    <lineage>
        <taxon>Bacteria</taxon>
        <taxon>Bacillati</taxon>
        <taxon>Actinomycetota</taxon>
        <taxon>Actinomycetes</taxon>
        <taxon>Pseudonocardiales</taxon>
        <taxon>Pseudonocardiaceae</taxon>
    </lineage>
</organism>
<feature type="transmembrane region" description="Helical" evidence="1">
    <location>
        <begin position="204"/>
        <end position="228"/>
    </location>
</feature>
<keyword evidence="3" id="KW-1185">Reference proteome</keyword>
<evidence type="ECO:0000313" key="2">
    <source>
        <dbReference type="EMBL" id="OLF09709.1"/>
    </source>
</evidence>
<dbReference type="RefSeq" id="WP_075134100.1">
    <property type="nucleotide sequence ID" value="NZ_MSIF01000008.1"/>
</dbReference>
<protein>
    <submittedName>
        <fullName evidence="2">Uncharacterized protein</fullName>
    </submittedName>
</protein>
<comment type="caution">
    <text evidence="2">The sequence shown here is derived from an EMBL/GenBank/DDBJ whole genome shotgun (WGS) entry which is preliminary data.</text>
</comment>